<gene>
    <name evidence="2" type="ORF">HYC85_022515</name>
</gene>
<comment type="caution">
    <text evidence="2">The sequence shown here is derived from an EMBL/GenBank/DDBJ whole genome shotgun (WGS) entry which is preliminary data.</text>
</comment>
<protein>
    <submittedName>
        <fullName evidence="2">Uncharacterized protein</fullName>
    </submittedName>
</protein>
<organism evidence="2 3">
    <name type="scientific">Camellia sinensis</name>
    <name type="common">Tea plant</name>
    <name type="synonym">Thea sinensis</name>
    <dbReference type="NCBI Taxonomy" id="4442"/>
    <lineage>
        <taxon>Eukaryota</taxon>
        <taxon>Viridiplantae</taxon>
        <taxon>Streptophyta</taxon>
        <taxon>Embryophyta</taxon>
        <taxon>Tracheophyta</taxon>
        <taxon>Spermatophyta</taxon>
        <taxon>Magnoliopsida</taxon>
        <taxon>eudicotyledons</taxon>
        <taxon>Gunneridae</taxon>
        <taxon>Pentapetalae</taxon>
        <taxon>asterids</taxon>
        <taxon>Ericales</taxon>
        <taxon>Theaceae</taxon>
        <taxon>Camellia</taxon>
    </lineage>
</organism>
<dbReference type="AlphaFoldDB" id="A0A7J7GPM8"/>
<dbReference type="SUPFAM" id="SSF53756">
    <property type="entry name" value="UDP-Glycosyltransferase/glycogen phosphorylase"/>
    <property type="match status" value="2"/>
</dbReference>
<dbReference type="PANTHER" id="PTHR48047">
    <property type="entry name" value="GLYCOSYLTRANSFERASE"/>
    <property type="match status" value="1"/>
</dbReference>
<sequence length="406" mass="46235">MASQTQRLHFILFPLMAHGHMIPMIDIARLLEQQGVVVTIVTTPLNANRFTTTVLNRETKHIKKKTGETETVSDCIGTYRPIYRIHAATYRDLDATAVNFILTGIPVSVRIEVRIDRYVPYRPIFRTMFTTVIARAQQSGLQIKFLQLRFPCLKAGLPKGAKISTRSLRLTWLRSSMLQPTSTLQPPLEQLFRELKPNPNCTISDQFLPWTSDVVQKFHIPRLVFHGTCWFSLFLSHNIWTHMVFGEYKSLEDSEYFVVPGLPDRIELTKAQLSGSANPSLSSLNNIREKIREAEKSTYGTVANTFEELESEYVKEYQKAKGNKVWCIGPVSLCNEGKLDKAERGNESAIDAQYCLNWLDSQQPRTVVYIVYVNVGVGVHRNSVWAKNCVRSAIFIAHLPCAEELE</sequence>
<dbReference type="Proteomes" id="UP000593564">
    <property type="component" value="Unassembled WGS sequence"/>
</dbReference>
<proteinExistence type="inferred from homology"/>
<dbReference type="Gene3D" id="3.40.50.2000">
    <property type="entry name" value="Glycogen Phosphorylase B"/>
    <property type="match status" value="2"/>
</dbReference>
<reference evidence="3" key="1">
    <citation type="journal article" date="2020" name="Nat. Commun.">
        <title>Genome assembly of wild tea tree DASZ reveals pedigree and selection history of tea varieties.</title>
        <authorList>
            <person name="Zhang W."/>
            <person name="Zhang Y."/>
            <person name="Qiu H."/>
            <person name="Guo Y."/>
            <person name="Wan H."/>
            <person name="Zhang X."/>
            <person name="Scossa F."/>
            <person name="Alseekh S."/>
            <person name="Zhang Q."/>
            <person name="Wang P."/>
            <person name="Xu L."/>
            <person name="Schmidt M.H."/>
            <person name="Jia X."/>
            <person name="Li D."/>
            <person name="Zhu A."/>
            <person name="Guo F."/>
            <person name="Chen W."/>
            <person name="Ni D."/>
            <person name="Usadel B."/>
            <person name="Fernie A.R."/>
            <person name="Wen W."/>
        </authorList>
    </citation>
    <scope>NUCLEOTIDE SEQUENCE [LARGE SCALE GENOMIC DNA]</scope>
    <source>
        <strain evidence="3">cv. G240</strain>
    </source>
</reference>
<accession>A0A7J7GPM8</accession>
<evidence type="ECO:0000313" key="2">
    <source>
        <dbReference type="EMBL" id="KAF5941348.1"/>
    </source>
</evidence>
<name>A0A7J7GPM8_CAMSI</name>
<dbReference type="GO" id="GO:0035251">
    <property type="term" value="F:UDP-glucosyltransferase activity"/>
    <property type="evidence" value="ECO:0007669"/>
    <property type="project" value="TreeGrafter"/>
</dbReference>
<reference evidence="2 3" key="2">
    <citation type="submission" date="2020-07" db="EMBL/GenBank/DDBJ databases">
        <title>Genome assembly of wild tea tree DASZ reveals pedigree and selection history of tea varieties.</title>
        <authorList>
            <person name="Zhang W."/>
        </authorList>
    </citation>
    <scope>NUCLEOTIDE SEQUENCE [LARGE SCALE GENOMIC DNA]</scope>
    <source>
        <strain evidence="3">cv. G240</strain>
        <tissue evidence="2">Leaf</tissue>
    </source>
</reference>
<evidence type="ECO:0000256" key="1">
    <source>
        <dbReference type="ARBA" id="ARBA00009995"/>
    </source>
</evidence>
<dbReference type="EMBL" id="JACBKZ010000010">
    <property type="protein sequence ID" value="KAF5941348.1"/>
    <property type="molecule type" value="Genomic_DNA"/>
</dbReference>
<dbReference type="PANTHER" id="PTHR48047:SF182">
    <property type="entry name" value="GLYCOSYLTRANSFERASE"/>
    <property type="match status" value="1"/>
</dbReference>
<comment type="similarity">
    <text evidence="1">Belongs to the UDP-glycosyltransferase family.</text>
</comment>
<keyword evidence="3" id="KW-1185">Reference proteome</keyword>
<evidence type="ECO:0000313" key="3">
    <source>
        <dbReference type="Proteomes" id="UP000593564"/>
    </source>
</evidence>